<comment type="caution">
    <text evidence="2">The sequence shown here is derived from an EMBL/GenBank/DDBJ whole genome shotgun (WGS) entry which is preliminary data.</text>
</comment>
<evidence type="ECO:0000313" key="2">
    <source>
        <dbReference type="EMBL" id="KAL3815667.1"/>
    </source>
</evidence>
<dbReference type="NCBIfam" id="TIGR01444">
    <property type="entry name" value="fkbM_fam"/>
    <property type="match status" value="1"/>
</dbReference>
<gene>
    <name evidence="2" type="ORF">ACHAXA_006560</name>
</gene>
<dbReference type="AlphaFoldDB" id="A0ABD3RRU4"/>
<protein>
    <recommendedName>
        <fullName evidence="1">Methyltransferase FkbM domain-containing protein</fullName>
    </recommendedName>
</protein>
<dbReference type="SUPFAM" id="SSF53335">
    <property type="entry name" value="S-adenosyl-L-methionine-dependent methyltransferases"/>
    <property type="match status" value="1"/>
</dbReference>
<reference evidence="2 3" key="1">
    <citation type="submission" date="2024-10" db="EMBL/GenBank/DDBJ databases">
        <title>Updated reference genomes for cyclostephanoid diatoms.</title>
        <authorList>
            <person name="Roberts W.R."/>
            <person name="Alverson A.J."/>
        </authorList>
    </citation>
    <scope>NUCLEOTIDE SEQUENCE [LARGE SCALE GENOMIC DNA]</scope>
    <source>
        <strain evidence="2 3">AJA228-03</strain>
    </source>
</reference>
<sequence>MAELTKDSGRGITFHQAQGISMYIYGDNDIVSNSLLRTGQWATDEKNGLHQALTTFANKMNLTEKEVIFLDIGANVGSFSLTMASYGFSVVAFEAFAENSDLIQASICKNNFEHLITLHSKALGAATSTCVVYSDVHNYGDGHTQCGEKQKVVNHTFMHEGVNYNIRARIESVRLDDVLASAEIRAKIGAVKMDVEGYETHVLQGGRDVLLNSKIPCIFTEFSPGMIRDKGGDPAYLVNSFINAGYTARSSLNGPSLSVDETNQHGELWFVLG</sequence>
<organism evidence="2 3">
    <name type="scientific">Cyclostephanos tholiformis</name>
    <dbReference type="NCBI Taxonomy" id="382380"/>
    <lineage>
        <taxon>Eukaryota</taxon>
        <taxon>Sar</taxon>
        <taxon>Stramenopiles</taxon>
        <taxon>Ochrophyta</taxon>
        <taxon>Bacillariophyta</taxon>
        <taxon>Coscinodiscophyceae</taxon>
        <taxon>Thalassiosirophycidae</taxon>
        <taxon>Stephanodiscales</taxon>
        <taxon>Stephanodiscaceae</taxon>
        <taxon>Cyclostephanos</taxon>
    </lineage>
</organism>
<dbReference type="Gene3D" id="3.40.50.150">
    <property type="entry name" value="Vaccinia Virus protein VP39"/>
    <property type="match status" value="1"/>
</dbReference>
<dbReference type="InterPro" id="IPR052514">
    <property type="entry name" value="SAM-dependent_MTase"/>
</dbReference>
<accession>A0ABD3RRU4</accession>
<evidence type="ECO:0000313" key="3">
    <source>
        <dbReference type="Proteomes" id="UP001530377"/>
    </source>
</evidence>
<dbReference type="EMBL" id="JALLPB020000187">
    <property type="protein sequence ID" value="KAL3815667.1"/>
    <property type="molecule type" value="Genomic_DNA"/>
</dbReference>
<keyword evidence="3" id="KW-1185">Reference proteome</keyword>
<evidence type="ECO:0000259" key="1">
    <source>
        <dbReference type="Pfam" id="PF05050"/>
    </source>
</evidence>
<dbReference type="PANTHER" id="PTHR34203:SF13">
    <property type="entry name" value="EXPRESSED PROTEIN"/>
    <property type="match status" value="1"/>
</dbReference>
<dbReference type="Proteomes" id="UP001530377">
    <property type="component" value="Unassembled WGS sequence"/>
</dbReference>
<dbReference type="InterPro" id="IPR029063">
    <property type="entry name" value="SAM-dependent_MTases_sf"/>
</dbReference>
<dbReference type="PANTHER" id="PTHR34203">
    <property type="entry name" value="METHYLTRANSFERASE, FKBM FAMILY PROTEIN"/>
    <property type="match status" value="1"/>
</dbReference>
<feature type="domain" description="Methyltransferase FkbM" evidence="1">
    <location>
        <begin position="71"/>
        <end position="228"/>
    </location>
</feature>
<dbReference type="InterPro" id="IPR006342">
    <property type="entry name" value="FkbM_mtfrase"/>
</dbReference>
<name>A0ABD3RRU4_9STRA</name>
<proteinExistence type="predicted"/>
<dbReference type="Pfam" id="PF05050">
    <property type="entry name" value="Methyltransf_21"/>
    <property type="match status" value="1"/>
</dbReference>